<keyword evidence="4" id="KW-1185">Reference proteome</keyword>
<evidence type="ECO:0000256" key="1">
    <source>
        <dbReference type="ARBA" id="ARBA00023125"/>
    </source>
</evidence>
<dbReference type="SUPFAM" id="SSF50249">
    <property type="entry name" value="Nucleic acid-binding proteins"/>
    <property type="match status" value="1"/>
</dbReference>
<dbReference type="GO" id="GO:0042645">
    <property type="term" value="C:mitochondrial nucleoid"/>
    <property type="evidence" value="ECO:0007669"/>
    <property type="project" value="TreeGrafter"/>
</dbReference>
<evidence type="ECO:0000256" key="2">
    <source>
        <dbReference type="PROSITE-ProRule" id="PRU00252"/>
    </source>
</evidence>
<dbReference type="Proteomes" id="UP000077755">
    <property type="component" value="Chromosome 6"/>
</dbReference>
<dbReference type="PANTHER" id="PTHR10302:SF18">
    <property type="entry name" value="PROTEIN OSB1, MITOCHONDRIAL"/>
    <property type="match status" value="1"/>
</dbReference>
<dbReference type="PANTHER" id="PTHR10302">
    <property type="entry name" value="SINGLE-STRANDED DNA-BINDING PROTEIN"/>
    <property type="match status" value="1"/>
</dbReference>
<accession>A0AAF1B4K9</accession>
<dbReference type="EMBL" id="CP093348">
    <property type="protein sequence ID" value="WOH05975.1"/>
    <property type="molecule type" value="Genomic_DNA"/>
</dbReference>
<dbReference type="GO" id="GO:0006264">
    <property type="term" value="P:mitochondrial DNA replication"/>
    <property type="evidence" value="ECO:0007669"/>
    <property type="project" value="TreeGrafter"/>
</dbReference>
<name>A0AAF1B4K9_DAUCS</name>
<evidence type="ECO:0000313" key="3">
    <source>
        <dbReference type="EMBL" id="WOH05975.1"/>
    </source>
</evidence>
<dbReference type="InterPro" id="IPR000424">
    <property type="entry name" value="Primosome_PriB/ssb"/>
</dbReference>
<dbReference type="InterPro" id="IPR011344">
    <property type="entry name" value="ssDNA-bd"/>
</dbReference>
<keyword evidence="1 2" id="KW-0238">DNA-binding</keyword>
<reference evidence="3" key="2">
    <citation type="submission" date="2022-03" db="EMBL/GenBank/DDBJ databases">
        <title>Draft title - Genomic analysis of global carrot germplasm unveils the trajectory of domestication and the origin of high carotenoid orange carrot.</title>
        <authorList>
            <person name="Iorizzo M."/>
            <person name="Ellison S."/>
            <person name="Senalik D."/>
            <person name="Macko-Podgorni A."/>
            <person name="Grzebelus D."/>
            <person name="Bostan H."/>
            <person name="Rolling W."/>
            <person name="Curaba J."/>
            <person name="Simon P."/>
        </authorList>
    </citation>
    <scope>NUCLEOTIDE SEQUENCE</scope>
    <source>
        <tissue evidence="3">Leaf</tissue>
    </source>
</reference>
<dbReference type="PROSITE" id="PS50935">
    <property type="entry name" value="SSB"/>
    <property type="match status" value="1"/>
</dbReference>
<gene>
    <name evidence="3" type="ORF">DCAR_0625398</name>
</gene>
<proteinExistence type="predicted"/>
<protein>
    <recommendedName>
        <fullName evidence="5">OB domain-containing protein</fullName>
    </recommendedName>
</protein>
<evidence type="ECO:0000313" key="4">
    <source>
        <dbReference type="Proteomes" id="UP000077755"/>
    </source>
</evidence>
<dbReference type="Gene3D" id="2.40.50.140">
    <property type="entry name" value="Nucleic acid-binding proteins"/>
    <property type="match status" value="1"/>
</dbReference>
<evidence type="ECO:0008006" key="5">
    <source>
        <dbReference type="Google" id="ProtNLM"/>
    </source>
</evidence>
<dbReference type="GO" id="GO:0003697">
    <property type="term" value="F:single-stranded DNA binding"/>
    <property type="evidence" value="ECO:0007669"/>
    <property type="project" value="InterPro"/>
</dbReference>
<dbReference type="InterPro" id="IPR012340">
    <property type="entry name" value="NA-bd_OB-fold"/>
</dbReference>
<sequence length="280" mass="31813">MATVWRSIFGQRNRGSSFLVFFHSSSLMSRSFRSSSSSSLSYNTAKLVNQISDDGTELTAYERALKYKRPSTIKYQEELSNSVSLIGVVTRPICPVKSKSGGGDLGAYTVLKVNNTLILLSMWGKMAQICITHLKLDDLVYVSGHLGSYSKADKNGIPNTSYKVNVMNINYVQSHRQAPVCERAKQSRVEAVTSLDRYNDRLHLWQVYFANPLEWFDNRNSKKSPHHPDFRHKDTGEVLWLKHNDPPWIRKQLELQDSRLAGRQISVSSDLTSLVYDDFA</sequence>
<organism evidence="3 4">
    <name type="scientific">Daucus carota subsp. sativus</name>
    <name type="common">Carrot</name>
    <dbReference type="NCBI Taxonomy" id="79200"/>
    <lineage>
        <taxon>Eukaryota</taxon>
        <taxon>Viridiplantae</taxon>
        <taxon>Streptophyta</taxon>
        <taxon>Embryophyta</taxon>
        <taxon>Tracheophyta</taxon>
        <taxon>Spermatophyta</taxon>
        <taxon>Magnoliopsida</taxon>
        <taxon>eudicotyledons</taxon>
        <taxon>Gunneridae</taxon>
        <taxon>Pentapetalae</taxon>
        <taxon>asterids</taxon>
        <taxon>campanulids</taxon>
        <taxon>Apiales</taxon>
        <taxon>Apiaceae</taxon>
        <taxon>Apioideae</taxon>
        <taxon>Scandiceae</taxon>
        <taxon>Daucinae</taxon>
        <taxon>Daucus</taxon>
        <taxon>Daucus sect. Daucus</taxon>
    </lineage>
</organism>
<dbReference type="AlphaFoldDB" id="A0AAF1B4K9"/>
<reference evidence="3" key="1">
    <citation type="journal article" date="2016" name="Nat. Genet.">
        <title>A high-quality carrot genome assembly provides new insights into carotenoid accumulation and asterid genome evolution.</title>
        <authorList>
            <person name="Iorizzo M."/>
            <person name="Ellison S."/>
            <person name="Senalik D."/>
            <person name="Zeng P."/>
            <person name="Satapoomin P."/>
            <person name="Huang J."/>
            <person name="Bowman M."/>
            <person name="Iovene M."/>
            <person name="Sanseverino W."/>
            <person name="Cavagnaro P."/>
            <person name="Yildiz M."/>
            <person name="Macko-Podgorni A."/>
            <person name="Moranska E."/>
            <person name="Grzebelus E."/>
            <person name="Grzebelus D."/>
            <person name="Ashrafi H."/>
            <person name="Zheng Z."/>
            <person name="Cheng S."/>
            <person name="Spooner D."/>
            <person name="Van Deynze A."/>
            <person name="Simon P."/>
        </authorList>
    </citation>
    <scope>NUCLEOTIDE SEQUENCE</scope>
    <source>
        <tissue evidence="3">Leaf</tissue>
    </source>
</reference>